<organism evidence="1">
    <name type="scientific">Arundo donax</name>
    <name type="common">Giant reed</name>
    <name type="synonym">Donax arundinaceus</name>
    <dbReference type="NCBI Taxonomy" id="35708"/>
    <lineage>
        <taxon>Eukaryota</taxon>
        <taxon>Viridiplantae</taxon>
        <taxon>Streptophyta</taxon>
        <taxon>Embryophyta</taxon>
        <taxon>Tracheophyta</taxon>
        <taxon>Spermatophyta</taxon>
        <taxon>Magnoliopsida</taxon>
        <taxon>Liliopsida</taxon>
        <taxon>Poales</taxon>
        <taxon>Poaceae</taxon>
        <taxon>PACMAD clade</taxon>
        <taxon>Arundinoideae</taxon>
        <taxon>Arundineae</taxon>
        <taxon>Arundo</taxon>
    </lineage>
</organism>
<proteinExistence type="predicted"/>
<dbReference type="EMBL" id="GBRH01271642">
    <property type="protein sequence ID" value="JAD26253.1"/>
    <property type="molecule type" value="Transcribed_RNA"/>
</dbReference>
<protein>
    <submittedName>
        <fullName evidence="1">Uncharacterized protein</fullName>
    </submittedName>
</protein>
<reference evidence="1" key="2">
    <citation type="journal article" date="2015" name="Data Brief">
        <title>Shoot transcriptome of the giant reed, Arundo donax.</title>
        <authorList>
            <person name="Barrero R.A."/>
            <person name="Guerrero F.D."/>
            <person name="Moolhuijzen P."/>
            <person name="Goolsby J.A."/>
            <person name="Tidwell J."/>
            <person name="Bellgard S.E."/>
            <person name="Bellgard M.I."/>
        </authorList>
    </citation>
    <scope>NUCLEOTIDE SEQUENCE</scope>
    <source>
        <tissue evidence="1">Shoot tissue taken approximately 20 cm above the soil surface</tissue>
    </source>
</reference>
<accession>A0A0A8YL62</accession>
<sequence>MLVRSTSQMVVNQLTKNHMKNKA</sequence>
<evidence type="ECO:0000313" key="1">
    <source>
        <dbReference type="EMBL" id="JAD26253.1"/>
    </source>
</evidence>
<dbReference type="AlphaFoldDB" id="A0A0A8YL62"/>
<name>A0A0A8YL62_ARUDO</name>
<reference evidence="1" key="1">
    <citation type="submission" date="2014-09" db="EMBL/GenBank/DDBJ databases">
        <authorList>
            <person name="Magalhaes I.L.F."/>
            <person name="Oliveira U."/>
            <person name="Santos F.R."/>
            <person name="Vidigal T.H.D.A."/>
            <person name="Brescovit A.D."/>
            <person name="Santos A.J."/>
        </authorList>
    </citation>
    <scope>NUCLEOTIDE SEQUENCE</scope>
    <source>
        <tissue evidence="1">Shoot tissue taken approximately 20 cm above the soil surface</tissue>
    </source>
</reference>